<dbReference type="EMBL" id="CP072755">
    <property type="protein sequence ID" value="QUC19264.1"/>
    <property type="molecule type" value="Genomic_DNA"/>
</dbReference>
<sequence length="1361" mass="151376">MDNTDLIKTVRSLDQNGPGKNGENLQVLWTFLAASSDHKFHAAEESSLRWILKSITGSSEAAETLRRFPLTWTILDCVFRRIPLFSLAKSLADRKFVAVLQQTLKDLAETIQSTDTSTSSKRKRWANASFSLDALRTQQGSFETSHVLFKSCKTLLDRLDSVGEAFSRDKLGAEHIKSLFCSSAAEAARIVAPALQLCEAILSTDFYNNAGGCQDWIKTTSALWNLHLQSSDDATIVATYFFQPASMILAKLGAFKSSTQIQVAEPLKETWLPDIQEFMHCNLALPGRVAFVNHGDLGAFTTALELSRGPRHLAVGAPALYFVASNAAKFGTETGMRKANVEWIKQTFREIELAIRKRPDRQSLLESLLDLALETSSWISLDNLRQLCKEYAFQEDETKWSLIAKIVRCDADVFQLSDDGIELRNQVCERITSQGNNHEERESVIEVIKGIQDGFRTRRDLPSFLRLWYGQLCKVEGAGQQGQSPWFTAPRDASDEKSLIRVLESELSPQVLSEVIGWVHEAASSSTPEATVVFASTIARALHSEQYTDVLGQPLFDLVKGLKGYSSFSSLRWRVVSIAMSWAAQSQRSEIWVAVKKRLGKILGKSPVLSAEAYEAFRCCFLIWDILFPDDPRVEEAAELVQAFNERLAREPASARVLEGNKLSLVEQLGIEAEFAEEYGYQQYLHWILKGSSRLARLCFAKTGKLPPVLVNAIAAKESSSNGMATLWHALLGNDVNLNELKLSKALIDRLIASFGESDDGNNWPGEEGQMWIKILSSIPLDAYERAHREDIMIILVERQSLMFRSVANITMDGWKLVLGLISKMMKRPTFYKGLRFNHLVEFSEALSKSVLHLQGSAETLIEMNERFSHMASAVLGQMADHVGQRSVEYFREASMFVSECGKSGANEESNTIVLPAFHIVLLKTLAFELTRSTNARSNEDLAGLLGETERTLSVCVAKVVDSCVTDKAKLGSRDAAMDMRIFAATDAAPACSNVSALTNVKSSSIRSFEKHARQAMRHGDLRAWKIQIHLRKHLPDGVGAPPPTTFDDLKQLPRNLRQPLLDELVNSVADKMDVPAKLAYLRELVCQFASGYVTDGQLLAIDNIVNQIIASSEFSLHADDGFDLAAVHSDLTSSLVKQTVHANIVCRILETLLEKRPQSMSQWNVELTLSTVSHLASMDSPTGNAVRYAWLCRLVEVVIKKHRLRLEGHFHLVLSTMQSLLRSLIITQDEPEPSSAKEPAPQEDANAHLFARLVTLICEPTAGAVSRSQPRGTLDSATDAAKRSAGRHMYLVLAHYVKLQLEERVPLEVRAALEPAMNSIFDITPPEGRKILNDAMDASGRAILREMFKSYVRFGKWSGV</sequence>
<dbReference type="OrthoDB" id="160374at2759"/>
<evidence type="ECO:0000259" key="1">
    <source>
        <dbReference type="Pfam" id="PF10441"/>
    </source>
</evidence>
<dbReference type="EMBL" id="BBTG02000010">
    <property type="protein sequence ID" value="GAO13116.1"/>
    <property type="molecule type" value="Genomic_DNA"/>
</dbReference>
<reference evidence="2" key="1">
    <citation type="journal article" date="2016" name="Genome Announc.">
        <title>Genome Sequence of Ustilaginoidea virens IPU010, a Rice Pathogenic Fungus Causing False Smut.</title>
        <authorList>
            <person name="Kumagai T."/>
            <person name="Ishii T."/>
            <person name="Terai G."/>
            <person name="Umemura M."/>
            <person name="Machida M."/>
            <person name="Asai K."/>
        </authorList>
    </citation>
    <scope>NUCLEOTIDE SEQUENCE [LARGE SCALE GENOMIC DNA]</scope>
    <source>
        <strain evidence="2">IPU010</strain>
    </source>
</reference>
<dbReference type="RefSeq" id="XP_042996937.1">
    <property type="nucleotide sequence ID" value="XM_043141003.1"/>
</dbReference>
<organism evidence="2 5">
    <name type="scientific">Ustilaginoidea virens</name>
    <name type="common">Rice false smut fungus</name>
    <name type="synonym">Villosiclava virens</name>
    <dbReference type="NCBI Taxonomy" id="1159556"/>
    <lineage>
        <taxon>Eukaryota</taxon>
        <taxon>Fungi</taxon>
        <taxon>Dikarya</taxon>
        <taxon>Ascomycota</taxon>
        <taxon>Pezizomycotina</taxon>
        <taxon>Sordariomycetes</taxon>
        <taxon>Hypocreomycetidae</taxon>
        <taxon>Hypocreales</taxon>
        <taxon>Clavicipitaceae</taxon>
        <taxon>Ustilaginoidea</taxon>
    </lineage>
</organism>
<dbReference type="GO" id="GO:0005730">
    <property type="term" value="C:nucleolus"/>
    <property type="evidence" value="ECO:0007669"/>
    <property type="project" value="TreeGrafter"/>
</dbReference>
<dbReference type="InterPro" id="IPR018849">
    <property type="entry name" value="Urb2/Npa2_C"/>
</dbReference>
<evidence type="ECO:0000313" key="3">
    <source>
        <dbReference type="EMBL" id="QUC19264.1"/>
    </source>
</evidence>
<proteinExistence type="predicted"/>
<keyword evidence="4" id="KW-1185">Reference proteome</keyword>
<dbReference type="PANTHER" id="PTHR15682">
    <property type="entry name" value="UNHEALTHY RIBOSOME BIOGENESIS PROTEIN 2 HOMOLOG"/>
    <property type="match status" value="1"/>
</dbReference>
<reference evidence="5" key="2">
    <citation type="journal article" date="2016" name="Genome Announc.">
        <title>Genome sequence of Ustilaginoidea virens IPU010, a rice pathogenic fungus causing false smut.</title>
        <authorList>
            <person name="Kumagai T."/>
            <person name="Ishii T."/>
            <person name="Terai G."/>
            <person name="Umemura M."/>
            <person name="Machida M."/>
            <person name="Asai K."/>
        </authorList>
    </citation>
    <scope>NUCLEOTIDE SEQUENCE [LARGE SCALE GENOMIC DNA]</scope>
    <source>
        <strain evidence="5">IPU010</strain>
    </source>
</reference>
<dbReference type="Proteomes" id="UP000027002">
    <property type="component" value="Chromosome 3"/>
</dbReference>
<dbReference type="KEGG" id="uvi:66064283"/>
<dbReference type="PANTHER" id="PTHR15682:SF2">
    <property type="entry name" value="UNHEALTHY RIBOSOME BIOGENESIS PROTEIN 2 HOMOLOG"/>
    <property type="match status" value="1"/>
</dbReference>
<feature type="domain" description="Nucleolar 27S pre-rRNA processing Urb2/Npa2 C-terminal" evidence="1">
    <location>
        <begin position="1146"/>
        <end position="1360"/>
    </location>
</feature>
<evidence type="ECO:0000313" key="2">
    <source>
        <dbReference type="EMBL" id="GAO13116.1"/>
    </source>
</evidence>
<dbReference type="Pfam" id="PF10441">
    <property type="entry name" value="Urb2"/>
    <property type="match status" value="1"/>
</dbReference>
<protein>
    <recommendedName>
        <fullName evidence="1">Nucleolar 27S pre-rRNA processing Urb2/Npa2 C-terminal domain-containing protein</fullName>
    </recommendedName>
</protein>
<dbReference type="GeneID" id="66064283"/>
<accession>A0A1B5KQZ1</accession>
<gene>
    <name evidence="3" type="ORF">UV8b_03505</name>
    <name evidence="2" type="ORF">UVI_02024750</name>
</gene>
<reference evidence="3" key="3">
    <citation type="submission" date="2020-03" db="EMBL/GenBank/DDBJ databases">
        <title>A mixture of massive structural variations and highly conserved coding sequences in Ustilaginoidea virens genome.</title>
        <authorList>
            <person name="Zhang K."/>
            <person name="Zhao Z."/>
            <person name="Zhang Z."/>
            <person name="Li Y."/>
            <person name="Hsiang T."/>
            <person name="Sun W."/>
        </authorList>
    </citation>
    <scope>NUCLEOTIDE SEQUENCE</scope>
    <source>
        <strain evidence="3">UV-8b</strain>
    </source>
</reference>
<evidence type="ECO:0000313" key="4">
    <source>
        <dbReference type="Proteomes" id="UP000027002"/>
    </source>
</evidence>
<dbReference type="GO" id="GO:0042254">
    <property type="term" value="P:ribosome biogenesis"/>
    <property type="evidence" value="ECO:0007669"/>
    <property type="project" value="TreeGrafter"/>
</dbReference>
<dbReference type="Proteomes" id="UP000054053">
    <property type="component" value="Unassembled WGS sequence"/>
</dbReference>
<name>A0A1B5KQZ1_USTVR</name>
<evidence type="ECO:0000313" key="5">
    <source>
        <dbReference type="Proteomes" id="UP000054053"/>
    </source>
</evidence>
<dbReference type="InterPro" id="IPR052609">
    <property type="entry name" value="Ribosome_Biogenesis_Reg"/>
</dbReference>